<protein>
    <submittedName>
        <fullName evidence="1">DUF481 domain-containing protein</fullName>
    </submittedName>
</protein>
<gene>
    <name evidence="1" type="ORF">H0E84_15740</name>
</gene>
<organism evidence="1 2">
    <name type="scientific">Luteimonas salinisoli</name>
    <dbReference type="NCBI Taxonomy" id="2752307"/>
    <lineage>
        <taxon>Bacteria</taxon>
        <taxon>Pseudomonadati</taxon>
        <taxon>Pseudomonadota</taxon>
        <taxon>Gammaproteobacteria</taxon>
        <taxon>Lysobacterales</taxon>
        <taxon>Lysobacteraceae</taxon>
        <taxon>Luteimonas</taxon>
    </lineage>
</organism>
<keyword evidence="2" id="KW-1185">Reference proteome</keyword>
<name>A0A853JHB2_9GAMM</name>
<evidence type="ECO:0000313" key="1">
    <source>
        <dbReference type="EMBL" id="NZA27830.1"/>
    </source>
</evidence>
<dbReference type="RefSeq" id="WP_180679592.1">
    <property type="nucleotide sequence ID" value="NZ_JACCKA010000086.1"/>
</dbReference>
<dbReference type="Pfam" id="PF04338">
    <property type="entry name" value="DUF481"/>
    <property type="match status" value="1"/>
</dbReference>
<dbReference type="AlphaFoldDB" id="A0A853JHB2"/>
<dbReference type="InterPro" id="IPR007433">
    <property type="entry name" value="DUF481"/>
</dbReference>
<comment type="caution">
    <text evidence="1">The sequence shown here is derived from an EMBL/GenBank/DDBJ whole genome shotgun (WGS) entry which is preliminary data.</text>
</comment>
<reference evidence="1 2" key="1">
    <citation type="submission" date="2020-07" db="EMBL/GenBank/DDBJ databases">
        <title>Luteimonas sp. SJ-92.</title>
        <authorList>
            <person name="Huang X.-X."/>
            <person name="Xu L."/>
            <person name="Sun J.-Q."/>
        </authorList>
    </citation>
    <scope>NUCLEOTIDE SEQUENCE [LARGE SCALE GENOMIC DNA]</scope>
    <source>
        <strain evidence="1 2">SJ-92</strain>
    </source>
</reference>
<accession>A0A853JHB2</accession>
<sequence>MLAAWWLALAGLPVFTQPVPRIEAPHLSAALAVAARRISLRAPCYALVCPDAEWTGRRPRALPPPTAPGARQHLPVPQPRAARWLNRRLIGLYAPASARDRVLAYARNWRVDTSYRLDAIRERDTQLRIEVGTGYRIQPYVDNGTAVPGPVARGGLTVSRQFGHHARLKQRLLVETGRENAYLRQSIGLDWQLRPHLVLHSSIEMWHDTAADGGDGLTRRSGALRLRYAF</sequence>
<evidence type="ECO:0000313" key="2">
    <source>
        <dbReference type="Proteomes" id="UP000578091"/>
    </source>
</evidence>
<proteinExistence type="predicted"/>
<dbReference type="EMBL" id="JACCKA010000086">
    <property type="protein sequence ID" value="NZA27830.1"/>
    <property type="molecule type" value="Genomic_DNA"/>
</dbReference>
<dbReference type="Proteomes" id="UP000578091">
    <property type="component" value="Unassembled WGS sequence"/>
</dbReference>